<evidence type="ECO:0000259" key="2">
    <source>
        <dbReference type="Pfam" id="PF01370"/>
    </source>
</evidence>
<dbReference type="OrthoDB" id="9808602at2"/>
<comment type="similarity">
    <text evidence="1">Belongs to the NAD(P)-dependent epimerase/dehydratase family.</text>
</comment>
<dbReference type="AlphaFoldDB" id="A0A3N4H689"/>
<dbReference type="Pfam" id="PF01370">
    <property type="entry name" value="Epimerase"/>
    <property type="match status" value="1"/>
</dbReference>
<dbReference type="Gene3D" id="3.40.50.720">
    <property type="entry name" value="NAD(P)-binding Rossmann-like Domain"/>
    <property type="match status" value="1"/>
</dbReference>
<organism evidence="3 4">
    <name type="scientific">Aerococcus agrisoli</name>
    <dbReference type="NCBI Taxonomy" id="2487350"/>
    <lineage>
        <taxon>Bacteria</taxon>
        <taxon>Bacillati</taxon>
        <taxon>Bacillota</taxon>
        <taxon>Bacilli</taxon>
        <taxon>Lactobacillales</taxon>
        <taxon>Aerococcaceae</taxon>
        <taxon>Aerococcus</taxon>
    </lineage>
</organism>
<comment type="caution">
    <text evidence="3">The sequence shown here is derived from an EMBL/GenBank/DDBJ whole genome shotgun (WGS) entry which is preliminary data.</text>
</comment>
<dbReference type="Proteomes" id="UP000273977">
    <property type="component" value="Unassembled WGS sequence"/>
</dbReference>
<accession>A0A3N4H689</accession>
<evidence type="ECO:0000313" key="3">
    <source>
        <dbReference type="EMBL" id="RPA60684.1"/>
    </source>
</evidence>
<dbReference type="PANTHER" id="PTHR43000">
    <property type="entry name" value="DTDP-D-GLUCOSE 4,6-DEHYDRATASE-RELATED"/>
    <property type="match status" value="1"/>
</dbReference>
<dbReference type="RefSeq" id="WP_123779765.1">
    <property type="nucleotide sequence ID" value="NZ_RKMG01000010.1"/>
</dbReference>
<sequence>MKKILITGQNSYIGNKFEEWVSQWQDDYKITKISVRNDDWKNQNWNVYDVVLNVAGIAHNSSDASLEELYYQVNRDLTIELAGKAKIDEVNQFIHLSSMIVYGASKTENGMIEKDTKPEPANFYGDSKLQGELGIMPLANDNFKIAIIRPPMIYGKGSKGNYPLLSKLAQKTPIFPDFKNKRSMLHIDNLNEFIRLLIDNENSGIYHPQNEKYVETSNLVREVAQVHNHKIFFTKIGNGVILVLKNKIKIVDKVFGNQLYDKSLSTYANMNYQIRDFHESIKYTEL</sequence>
<protein>
    <submittedName>
        <fullName evidence="3">NAD-dependent epimerase/dehydratase family protein</fullName>
    </submittedName>
</protein>
<dbReference type="SUPFAM" id="SSF51735">
    <property type="entry name" value="NAD(P)-binding Rossmann-fold domains"/>
    <property type="match status" value="1"/>
</dbReference>
<proteinExistence type="inferred from homology"/>
<gene>
    <name evidence="3" type="ORF">EF384_04360</name>
</gene>
<keyword evidence="4" id="KW-1185">Reference proteome</keyword>
<reference evidence="3 4" key="1">
    <citation type="submission" date="2018-11" db="EMBL/GenBank/DDBJ databases">
        <title>Aerococcus sp. SJQ22, whole genome shotgun sequence.</title>
        <authorList>
            <person name="Sun L."/>
            <person name="Gao X."/>
            <person name="Chen W."/>
            <person name="Huang K."/>
        </authorList>
    </citation>
    <scope>NUCLEOTIDE SEQUENCE [LARGE SCALE GENOMIC DNA]</scope>
    <source>
        <strain evidence="3 4">SJQ22</strain>
    </source>
</reference>
<feature type="domain" description="NAD-dependent epimerase/dehydratase" evidence="2">
    <location>
        <begin position="29"/>
        <end position="203"/>
    </location>
</feature>
<dbReference type="EMBL" id="RKMG01000010">
    <property type="protein sequence ID" value="RPA60684.1"/>
    <property type="molecule type" value="Genomic_DNA"/>
</dbReference>
<evidence type="ECO:0000256" key="1">
    <source>
        <dbReference type="ARBA" id="ARBA00007637"/>
    </source>
</evidence>
<evidence type="ECO:0000313" key="4">
    <source>
        <dbReference type="Proteomes" id="UP000273977"/>
    </source>
</evidence>
<dbReference type="InterPro" id="IPR001509">
    <property type="entry name" value="Epimerase_deHydtase"/>
</dbReference>
<dbReference type="InterPro" id="IPR036291">
    <property type="entry name" value="NAD(P)-bd_dom_sf"/>
</dbReference>
<name>A0A3N4H689_9LACT</name>